<organism evidence="1 2">
    <name type="scientific">Platysternon megacephalum</name>
    <name type="common">big-headed turtle</name>
    <dbReference type="NCBI Taxonomy" id="55544"/>
    <lineage>
        <taxon>Eukaryota</taxon>
        <taxon>Metazoa</taxon>
        <taxon>Chordata</taxon>
        <taxon>Craniata</taxon>
        <taxon>Vertebrata</taxon>
        <taxon>Euteleostomi</taxon>
        <taxon>Archelosauria</taxon>
        <taxon>Testudinata</taxon>
        <taxon>Testudines</taxon>
        <taxon>Cryptodira</taxon>
        <taxon>Durocryptodira</taxon>
        <taxon>Testudinoidea</taxon>
        <taxon>Platysternidae</taxon>
        <taxon>Platysternon</taxon>
    </lineage>
</organism>
<evidence type="ECO:0000313" key="1">
    <source>
        <dbReference type="EMBL" id="TFK15124.1"/>
    </source>
</evidence>
<sequence length="144" mass="16399">MLLEVRTSIEQISFYNFLKKFSHRAQQNKNISLSKISGSFLQGAITSGSYQYASVQRPMWLKSYLKILLKSYSTPEIYGLCLLISTPSKEFTSLGQDLFHLLSGKSYTQFTMSQFLCCPTWISPVVLPTPWETLHLSVCYNCSS</sequence>
<name>A0A4D9FCE6_9SAUR</name>
<comment type="caution">
    <text evidence="1">The sequence shown here is derived from an EMBL/GenBank/DDBJ whole genome shotgun (WGS) entry which is preliminary data.</text>
</comment>
<dbReference type="EMBL" id="QXTE01000006">
    <property type="protein sequence ID" value="TFK15124.1"/>
    <property type="molecule type" value="Genomic_DNA"/>
</dbReference>
<reference evidence="1 2" key="2">
    <citation type="submission" date="2019-04" db="EMBL/GenBank/DDBJ databases">
        <title>The genome sequence of big-headed turtle.</title>
        <authorList>
            <person name="Gong S."/>
        </authorList>
    </citation>
    <scope>NUCLEOTIDE SEQUENCE [LARGE SCALE GENOMIC DNA]</scope>
    <source>
        <strain evidence="1">DO16091913</strain>
        <tissue evidence="1">Muscle</tissue>
    </source>
</reference>
<keyword evidence="2" id="KW-1185">Reference proteome</keyword>
<dbReference type="Proteomes" id="UP000297703">
    <property type="component" value="Unassembled WGS sequence"/>
</dbReference>
<dbReference type="AlphaFoldDB" id="A0A4D9FCE6"/>
<accession>A0A4D9FCE6</accession>
<evidence type="ECO:0000313" key="2">
    <source>
        <dbReference type="Proteomes" id="UP000297703"/>
    </source>
</evidence>
<protein>
    <submittedName>
        <fullName evidence="1">Sodium/bile acid cotransporter 4</fullName>
    </submittedName>
</protein>
<gene>
    <name evidence="1" type="ORF">DR999_PMT01416</name>
</gene>
<proteinExistence type="predicted"/>
<reference evidence="1 2" key="1">
    <citation type="submission" date="2019-04" db="EMBL/GenBank/DDBJ databases">
        <title>Draft genome of the big-headed turtle Platysternon megacephalum.</title>
        <authorList>
            <person name="Gong S."/>
        </authorList>
    </citation>
    <scope>NUCLEOTIDE SEQUENCE [LARGE SCALE GENOMIC DNA]</scope>
    <source>
        <strain evidence="1">DO16091913</strain>
        <tissue evidence="1">Muscle</tissue>
    </source>
</reference>